<reference evidence="3" key="1">
    <citation type="submission" date="2022-07" db="EMBL/GenBank/DDBJ databases">
        <title>Taxonomy of Aspergillus series Nigri: significant species reduction supported by multi-species coalescent approaches.</title>
        <authorList>
            <person name="Bian C."/>
            <person name="Kusuya Y."/>
            <person name="Sklenar F."/>
            <person name="D'hooge E."/>
            <person name="Yaguchi T."/>
            <person name="Takahashi H."/>
            <person name="Hubka V."/>
        </authorList>
    </citation>
    <scope>NUCLEOTIDE SEQUENCE</scope>
    <source>
        <strain evidence="3">IFM 56815</strain>
    </source>
</reference>
<sequence length="326" mass="37241">MVLRDVFEKIISWVNRLKTLNPPSPNVHLPWAGVSFLIVVALTDKQCFEYTVNGLEVVSHYISGLQRAVTNLYTLILNFLANGVHFFDQSASERIRKCRFQDSQREAIEKVRQADAEAMELATKVHSNAQWGMMPGVHERYGILTSLQRPVRRLLDVSIVHAKTFEEKDLHRINQWLLSSPHQQHQSDLSRRNVDRFSERSIGVLLLRDSRLGRAWADPEDVLRSLTRQFAIVDKAPHTVHGQVALEYRRKEAEVKLDGFELPSLGGRECTDLILNVLCANPAVIVVDGVDEIENSRRFELIDALDRIRRESASVVKIFISSRDNS</sequence>
<accession>A0A9W6AX22</accession>
<organism evidence="3 4">
    <name type="scientific">Aspergillus tubingensis</name>
    <dbReference type="NCBI Taxonomy" id="5068"/>
    <lineage>
        <taxon>Eukaryota</taxon>
        <taxon>Fungi</taxon>
        <taxon>Dikarya</taxon>
        <taxon>Ascomycota</taxon>
        <taxon>Pezizomycotina</taxon>
        <taxon>Eurotiomycetes</taxon>
        <taxon>Eurotiomycetidae</taxon>
        <taxon>Eurotiales</taxon>
        <taxon>Aspergillaceae</taxon>
        <taxon>Aspergillus</taxon>
        <taxon>Aspergillus subgen. Circumdati</taxon>
    </lineage>
</organism>
<evidence type="ECO:0000313" key="4">
    <source>
        <dbReference type="Proteomes" id="UP001144157"/>
    </source>
</evidence>
<dbReference type="EMBL" id="BRPE01000020">
    <property type="protein sequence ID" value="GLA89971.1"/>
    <property type="molecule type" value="Genomic_DNA"/>
</dbReference>
<feature type="domain" description="Nephrocystin 3-like N-terminal" evidence="2">
    <location>
        <begin position="218"/>
        <end position="323"/>
    </location>
</feature>
<proteinExistence type="predicted"/>
<comment type="caution">
    <text evidence="3">The sequence shown here is derived from an EMBL/GenBank/DDBJ whole genome shotgun (WGS) entry which is preliminary data.</text>
</comment>
<keyword evidence="1" id="KW-0677">Repeat</keyword>
<dbReference type="AlphaFoldDB" id="A0A9W6AX22"/>
<dbReference type="Proteomes" id="UP001144157">
    <property type="component" value="Unassembled WGS sequence"/>
</dbReference>
<evidence type="ECO:0000313" key="3">
    <source>
        <dbReference type="EMBL" id="GLA89971.1"/>
    </source>
</evidence>
<dbReference type="InterPro" id="IPR056884">
    <property type="entry name" value="NPHP3-like_N"/>
</dbReference>
<evidence type="ECO:0000256" key="1">
    <source>
        <dbReference type="ARBA" id="ARBA00022737"/>
    </source>
</evidence>
<gene>
    <name evidence="3" type="ORF">AtubIFM56815_005516</name>
</gene>
<evidence type="ECO:0000259" key="2">
    <source>
        <dbReference type="Pfam" id="PF24883"/>
    </source>
</evidence>
<protein>
    <recommendedName>
        <fullName evidence="2">Nephrocystin 3-like N-terminal domain-containing protein</fullName>
    </recommendedName>
</protein>
<name>A0A9W6AX22_ASPTU</name>
<dbReference type="Pfam" id="PF24883">
    <property type="entry name" value="NPHP3_N"/>
    <property type="match status" value="1"/>
</dbReference>